<evidence type="ECO:0000313" key="9">
    <source>
        <dbReference type="Proteomes" id="UP000316199"/>
    </source>
</evidence>
<comment type="catalytic activity">
    <reaction evidence="4 5">
        <text>L-glutaminyl-[peptide chain release factor] + S-adenosyl-L-methionine = N(5)-methyl-L-glutaminyl-[peptide chain release factor] + S-adenosyl-L-homocysteine + H(+)</text>
        <dbReference type="Rhea" id="RHEA:42896"/>
        <dbReference type="Rhea" id="RHEA-COMP:10271"/>
        <dbReference type="Rhea" id="RHEA-COMP:10272"/>
        <dbReference type="ChEBI" id="CHEBI:15378"/>
        <dbReference type="ChEBI" id="CHEBI:30011"/>
        <dbReference type="ChEBI" id="CHEBI:57856"/>
        <dbReference type="ChEBI" id="CHEBI:59789"/>
        <dbReference type="ChEBI" id="CHEBI:61891"/>
        <dbReference type="EC" id="2.1.1.297"/>
    </reaction>
</comment>
<comment type="caution">
    <text evidence="8">The sequence shown here is derived from an EMBL/GenBank/DDBJ whole genome shotgun (WGS) entry which is preliminary data.</text>
</comment>
<dbReference type="EMBL" id="SHAG01000011">
    <property type="protein sequence ID" value="RZO76483.1"/>
    <property type="molecule type" value="Genomic_DNA"/>
</dbReference>
<reference evidence="8 9" key="1">
    <citation type="submission" date="2019-02" db="EMBL/GenBank/DDBJ databases">
        <title>Prokaryotic population dynamics and viral predation in marine succession experiment using metagenomics: the confinement effect.</title>
        <authorList>
            <person name="Haro-Moreno J.M."/>
            <person name="Rodriguez-Valera F."/>
            <person name="Lopez-Perez M."/>
        </authorList>
    </citation>
    <scope>NUCLEOTIDE SEQUENCE [LARGE SCALE GENOMIC DNA]</scope>
    <source>
        <strain evidence="8">MED-G157</strain>
    </source>
</reference>
<dbReference type="PANTHER" id="PTHR18895">
    <property type="entry name" value="HEMK METHYLTRANSFERASE"/>
    <property type="match status" value="1"/>
</dbReference>
<dbReference type="AlphaFoldDB" id="A0A520S1X6"/>
<evidence type="ECO:0000256" key="3">
    <source>
        <dbReference type="ARBA" id="ARBA00022691"/>
    </source>
</evidence>
<dbReference type="HAMAP" id="MF_02126">
    <property type="entry name" value="RF_methyltr_PrmC"/>
    <property type="match status" value="1"/>
</dbReference>
<dbReference type="PANTHER" id="PTHR18895:SF74">
    <property type="entry name" value="MTRF1L RELEASE FACTOR GLUTAMINE METHYLTRANSFERASE"/>
    <property type="match status" value="1"/>
</dbReference>
<dbReference type="GO" id="GO:0102559">
    <property type="term" value="F:peptide chain release factor N(5)-glutamine methyltransferase activity"/>
    <property type="evidence" value="ECO:0007669"/>
    <property type="project" value="UniProtKB-EC"/>
</dbReference>
<protein>
    <recommendedName>
        <fullName evidence="5">Release factor glutamine methyltransferase</fullName>
        <shortName evidence="5">RF MTase</shortName>
        <ecNumber evidence="5">2.1.1.297</ecNumber>
    </recommendedName>
    <alternativeName>
        <fullName evidence="5">N5-glutamine methyltransferase PrmC</fullName>
    </alternativeName>
    <alternativeName>
        <fullName evidence="5">Protein-(glutamine-N5) MTase PrmC</fullName>
    </alternativeName>
    <alternativeName>
        <fullName evidence="5">Protein-glutamine N-methyltransferase PrmC</fullName>
    </alternativeName>
</protein>
<dbReference type="InterPro" id="IPR019874">
    <property type="entry name" value="RF_methyltr_PrmC"/>
</dbReference>
<name>A0A520S1X6_9GAMM</name>
<dbReference type="InterPro" id="IPR029063">
    <property type="entry name" value="SAM-dependent_MTases_sf"/>
</dbReference>
<dbReference type="Gene3D" id="3.40.50.150">
    <property type="entry name" value="Vaccinia Virus protein VP39"/>
    <property type="match status" value="1"/>
</dbReference>
<keyword evidence="1 5" id="KW-0489">Methyltransferase</keyword>
<feature type="binding site" evidence="5">
    <location>
        <begin position="176"/>
        <end position="179"/>
    </location>
    <ligand>
        <name>substrate</name>
    </ligand>
</feature>
<dbReference type="Pfam" id="PF05175">
    <property type="entry name" value="MTS"/>
    <property type="match status" value="1"/>
</dbReference>
<sequence>MSTVHELLSKADNISLLDSQLILGSVLGCSRTWIIAHHNDVVCEKIQKNFLSKLKRRMGGEPIAYILGYREFWSQNFLVDRNTLIPRPETECMVEIALEQLPNTPTTVLDLGTGCGAIGITLATERGNWHIIANDISGSALKVAQRNAFNTKNIAFFRGNWCEAIRPGSINLIVCNPPYIERNDNHLNHLEYEPLSALVSPDRGLYDLRQVIKESRSLLVKDGLLILEHGYLQRDKVYQLLHNHGYINIEMFDDLSGKPRIALARFR</sequence>
<evidence type="ECO:0000259" key="6">
    <source>
        <dbReference type="Pfam" id="PF05175"/>
    </source>
</evidence>
<evidence type="ECO:0000256" key="4">
    <source>
        <dbReference type="ARBA" id="ARBA00048391"/>
    </source>
</evidence>
<dbReference type="InterPro" id="IPR004556">
    <property type="entry name" value="HemK-like"/>
</dbReference>
<evidence type="ECO:0000259" key="7">
    <source>
        <dbReference type="Pfam" id="PF17827"/>
    </source>
</evidence>
<dbReference type="GO" id="GO:0032259">
    <property type="term" value="P:methylation"/>
    <property type="evidence" value="ECO:0007669"/>
    <property type="project" value="UniProtKB-KW"/>
</dbReference>
<dbReference type="InterPro" id="IPR040758">
    <property type="entry name" value="PrmC_N"/>
</dbReference>
<dbReference type="PROSITE" id="PS00092">
    <property type="entry name" value="N6_MTASE"/>
    <property type="match status" value="1"/>
</dbReference>
<dbReference type="CDD" id="cd02440">
    <property type="entry name" value="AdoMet_MTases"/>
    <property type="match status" value="1"/>
</dbReference>
<dbReference type="Pfam" id="PF17827">
    <property type="entry name" value="PrmC_N"/>
    <property type="match status" value="1"/>
</dbReference>
<gene>
    <name evidence="5 8" type="primary">prmC</name>
    <name evidence="8" type="ORF">EVA68_04180</name>
</gene>
<evidence type="ECO:0000256" key="5">
    <source>
        <dbReference type="HAMAP-Rule" id="MF_02126"/>
    </source>
</evidence>
<dbReference type="InterPro" id="IPR002052">
    <property type="entry name" value="DNA_methylase_N6_adenine_CS"/>
</dbReference>
<dbReference type="GO" id="GO:0003676">
    <property type="term" value="F:nucleic acid binding"/>
    <property type="evidence" value="ECO:0007669"/>
    <property type="project" value="InterPro"/>
</dbReference>
<feature type="binding site" evidence="5">
    <location>
        <position position="135"/>
    </location>
    <ligand>
        <name>S-adenosyl-L-methionine</name>
        <dbReference type="ChEBI" id="CHEBI:59789"/>
    </ligand>
</feature>
<dbReference type="InterPro" id="IPR007848">
    <property type="entry name" value="Small_mtfrase_dom"/>
</dbReference>
<dbReference type="EC" id="2.1.1.297" evidence="5"/>
<feature type="domain" description="Release factor glutamine methyltransferase N-terminal" evidence="7">
    <location>
        <begin position="7"/>
        <end position="68"/>
    </location>
</feature>
<dbReference type="InterPro" id="IPR050320">
    <property type="entry name" value="N5-glutamine_MTase"/>
</dbReference>
<keyword evidence="2 5" id="KW-0808">Transferase</keyword>
<accession>A0A520S1X6</accession>
<dbReference type="Gene3D" id="1.10.8.10">
    <property type="entry name" value="DNA helicase RuvA subunit, C-terminal domain"/>
    <property type="match status" value="1"/>
</dbReference>
<dbReference type="SUPFAM" id="SSF53335">
    <property type="entry name" value="S-adenosyl-L-methionine-dependent methyltransferases"/>
    <property type="match status" value="1"/>
</dbReference>
<dbReference type="NCBIfam" id="TIGR03534">
    <property type="entry name" value="RF_mod_PrmC"/>
    <property type="match status" value="1"/>
</dbReference>
<evidence type="ECO:0000313" key="8">
    <source>
        <dbReference type="EMBL" id="RZO76483.1"/>
    </source>
</evidence>
<feature type="binding site" evidence="5">
    <location>
        <position position="161"/>
    </location>
    <ligand>
        <name>S-adenosyl-L-methionine</name>
        <dbReference type="ChEBI" id="CHEBI:59789"/>
    </ligand>
</feature>
<comment type="function">
    <text evidence="5">Methylates the class 1 translation termination release factors RF1/PrfA and RF2/PrfB on the glutamine residue of the universally conserved GGQ motif.</text>
</comment>
<proteinExistence type="inferred from homology"/>
<comment type="similarity">
    <text evidence="5">Belongs to the protein N5-glutamine methyltransferase family. PrmC subfamily.</text>
</comment>
<evidence type="ECO:0000256" key="1">
    <source>
        <dbReference type="ARBA" id="ARBA00022603"/>
    </source>
</evidence>
<feature type="binding site" evidence="5">
    <location>
        <position position="176"/>
    </location>
    <ligand>
        <name>S-adenosyl-L-methionine</name>
        <dbReference type="ChEBI" id="CHEBI:59789"/>
    </ligand>
</feature>
<evidence type="ECO:0000256" key="2">
    <source>
        <dbReference type="ARBA" id="ARBA00022679"/>
    </source>
</evidence>
<dbReference type="Proteomes" id="UP000316199">
    <property type="component" value="Unassembled WGS sequence"/>
</dbReference>
<dbReference type="NCBIfam" id="TIGR00536">
    <property type="entry name" value="hemK_fam"/>
    <property type="match status" value="1"/>
</dbReference>
<feature type="binding site" evidence="5">
    <location>
        <begin position="112"/>
        <end position="116"/>
    </location>
    <ligand>
        <name>S-adenosyl-L-methionine</name>
        <dbReference type="ChEBI" id="CHEBI:59789"/>
    </ligand>
</feature>
<feature type="domain" description="Methyltransferase small" evidence="6">
    <location>
        <begin position="97"/>
        <end position="186"/>
    </location>
</feature>
<keyword evidence="3 5" id="KW-0949">S-adenosyl-L-methionine</keyword>
<organism evidence="8 9">
    <name type="scientific">OM182 bacterium</name>
    <dbReference type="NCBI Taxonomy" id="2510334"/>
    <lineage>
        <taxon>Bacteria</taxon>
        <taxon>Pseudomonadati</taxon>
        <taxon>Pseudomonadota</taxon>
        <taxon>Gammaproteobacteria</taxon>
        <taxon>OMG group</taxon>
        <taxon>OM182 clade</taxon>
    </lineage>
</organism>